<evidence type="ECO:0000313" key="1">
    <source>
        <dbReference type="EMBL" id="URL58436.1"/>
    </source>
</evidence>
<dbReference type="RefSeq" id="WP_250339144.1">
    <property type="nucleotide sequence ID" value="NZ_CP063231.1"/>
</dbReference>
<dbReference type="Pfam" id="PF10707">
    <property type="entry name" value="YrbL-PhoP_reg"/>
    <property type="match status" value="1"/>
</dbReference>
<dbReference type="InterPro" id="IPR019647">
    <property type="entry name" value="PhoP_reg_network_YrbL"/>
</dbReference>
<accession>A0ABY4T0G1</accession>
<keyword evidence="2" id="KW-1185">Reference proteome</keyword>
<proteinExistence type="predicted"/>
<reference evidence="1" key="1">
    <citation type="submission" date="2020-10" db="EMBL/GenBank/DDBJ databases">
        <title>Whole-genome sequence of Luteibacter sp. EIF3.</title>
        <authorList>
            <person name="Friedrich I."/>
            <person name="Hertel R."/>
            <person name="Daniel R."/>
        </authorList>
    </citation>
    <scope>NUCLEOTIDE SEQUENCE</scope>
    <source>
        <strain evidence="1">EIF3</strain>
    </source>
</reference>
<dbReference type="EMBL" id="CP063231">
    <property type="protein sequence ID" value="URL58436.1"/>
    <property type="molecule type" value="Genomic_DNA"/>
</dbReference>
<gene>
    <name evidence="1" type="ORF">IM816_17915</name>
</gene>
<sequence>MFRLAEATPIATGHVREVYQHPDDENLLIKVIASASIEERWNKAPWYRRMARSGPYKDFVREFREYVTGIYVGGYATSPIARVVGLEMTDIGLGQIVEKVRTPDGRLAPTLHDWVKAEGFTAHTQAELDAFYARLLSHNTIAADLHAWNVVYGEDSRGGPRLIMIDGFGEKNIIPHCSMSRSHNASRTKKKYERMLRRTKADAPAGSQASRQGS</sequence>
<protein>
    <recommendedName>
        <fullName evidence="3">PhoP regulatory network protein YrbL</fullName>
    </recommendedName>
</protein>
<organism evidence="1 2">
    <name type="scientific">Luteibacter flocculans</name>
    <dbReference type="NCBI Taxonomy" id="2780091"/>
    <lineage>
        <taxon>Bacteria</taxon>
        <taxon>Pseudomonadati</taxon>
        <taxon>Pseudomonadota</taxon>
        <taxon>Gammaproteobacteria</taxon>
        <taxon>Lysobacterales</taxon>
        <taxon>Rhodanobacteraceae</taxon>
        <taxon>Luteibacter</taxon>
    </lineage>
</organism>
<evidence type="ECO:0008006" key="3">
    <source>
        <dbReference type="Google" id="ProtNLM"/>
    </source>
</evidence>
<evidence type="ECO:0000313" key="2">
    <source>
        <dbReference type="Proteomes" id="UP001056681"/>
    </source>
</evidence>
<name>A0ABY4T0G1_9GAMM</name>
<dbReference type="Proteomes" id="UP001056681">
    <property type="component" value="Chromosome"/>
</dbReference>